<dbReference type="InterPro" id="IPR058163">
    <property type="entry name" value="LysR-type_TF_proteobact-type"/>
</dbReference>
<proteinExistence type="inferred from homology"/>
<keyword evidence="4" id="KW-0804">Transcription</keyword>
<dbReference type="STRING" id="1612624.ADU59_28180"/>
<reference evidence="6 7" key="1">
    <citation type="journal article" date="2016" name="Syst. Appl. Microbiol.">
        <title>Pararhizobium polonicum sp. nov. isolated from tumors on stone fruit rootstocks.</title>
        <authorList>
            <person name="Pulawska J."/>
            <person name="Kuzmanovic N."/>
            <person name="Willems A."/>
            <person name="Pothier J.F."/>
        </authorList>
    </citation>
    <scope>NUCLEOTIDE SEQUENCE [LARGE SCALE GENOMIC DNA]</scope>
    <source>
        <strain evidence="6 7">F5.1</strain>
    </source>
</reference>
<dbReference type="Pfam" id="PF03466">
    <property type="entry name" value="LysR_substrate"/>
    <property type="match status" value="1"/>
</dbReference>
<feature type="domain" description="HTH lysR-type" evidence="5">
    <location>
        <begin position="1"/>
        <end position="58"/>
    </location>
</feature>
<dbReference type="PANTHER" id="PTHR30537">
    <property type="entry name" value="HTH-TYPE TRANSCRIPTIONAL REGULATOR"/>
    <property type="match status" value="1"/>
</dbReference>
<evidence type="ECO:0000313" key="6">
    <source>
        <dbReference type="EMBL" id="OBZ92213.1"/>
    </source>
</evidence>
<dbReference type="RefSeq" id="WP_068958955.1">
    <property type="nucleotide sequence ID" value="NZ_LGLV01000022.1"/>
</dbReference>
<evidence type="ECO:0000256" key="1">
    <source>
        <dbReference type="ARBA" id="ARBA00009437"/>
    </source>
</evidence>
<comment type="caution">
    <text evidence="6">The sequence shown here is derived from an EMBL/GenBank/DDBJ whole genome shotgun (WGS) entry which is preliminary data.</text>
</comment>
<dbReference type="GO" id="GO:0003700">
    <property type="term" value="F:DNA-binding transcription factor activity"/>
    <property type="evidence" value="ECO:0007669"/>
    <property type="project" value="InterPro"/>
</dbReference>
<keyword evidence="3" id="KW-0238">DNA-binding</keyword>
<comment type="similarity">
    <text evidence="1">Belongs to the LysR transcriptional regulatory family.</text>
</comment>
<sequence>MDWNDLGVFLAVANTKSLTAASRQLNVSVSTVSRRITALEQSLAVTLFRHHSDGYELTEAGKNLLLPAERAQSHLKSFERAANDLENPYSGIVRIDAPELLGHQVLIPGLSDFMSEYPDLRLDIRSSVKPVKLAAQQSDIVIRLIAPDRGKYKMRAVGKVSFGFFAHQTYLDRFGLPGDEVEIRNHRFIGWSEDLGYLAMSTWLDELIGDQQLIMRLSSFTAHLAAAESAIGIALLPTFAGRRSGLIRVLEFLPDLTLDIWLLVLDQAAKSAKVQLVKDCLIKILRDEKDC</sequence>
<dbReference type="PANTHER" id="PTHR30537:SF3">
    <property type="entry name" value="TRANSCRIPTIONAL REGULATORY PROTEIN"/>
    <property type="match status" value="1"/>
</dbReference>
<name>A0A1C7NT91_9HYPH</name>
<keyword evidence="2" id="KW-0805">Transcription regulation</keyword>
<dbReference type="InterPro" id="IPR005119">
    <property type="entry name" value="LysR_subst-bd"/>
</dbReference>
<dbReference type="Pfam" id="PF00126">
    <property type="entry name" value="HTH_1"/>
    <property type="match status" value="1"/>
</dbReference>
<dbReference type="GO" id="GO:0043565">
    <property type="term" value="F:sequence-specific DNA binding"/>
    <property type="evidence" value="ECO:0007669"/>
    <property type="project" value="TreeGrafter"/>
</dbReference>
<dbReference type="InterPro" id="IPR036390">
    <property type="entry name" value="WH_DNA-bd_sf"/>
</dbReference>
<evidence type="ECO:0000256" key="3">
    <source>
        <dbReference type="ARBA" id="ARBA00023125"/>
    </source>
</evidence>
<organism evidence="6 7">
    <name type="scientific">Pararhizobium polonicum</name>
    <dbReference type="NCBI Taxonomy" id="1612624"/>
    <lineage>
        <taxon>Bacteria</taxon>
        <taxon>Pseudomonadati</taxon>
        <taxon>Pseudomonadota</taxon>
        <taxon>Alphaproteobacteria</taxon>
        <taxon>Hyphomicrobiales</taxon>
        <taxon>Rhizobiaceae</taxon>
        <taxon>Rhizobium/Agrobacterium group</taxon>
        <taxon>Pararhizobium</taxon>
    </lineage>
</organism>
<dbReference type="OrthoDB" id="9787460at2"/>
<evidence type="ECO:0000256" key="4">
    <source>
        <dbReference type="ARBA" id="ARBA00023163"/>
    </source>
</evidence>
<evidence type="ECO:0000256" key="2">
    <source>
        <dbReference type="ARBA" id="ARBA00023015"/>
    </source>
</evidence>
<evidence type="ECO:0000259" key="5">
    <source>
        <dbReference type="PROSITE" id="PS50931"/>
    </source>
</evidence>
<dbReference type="SUPFAM" id="SSF46785">
    <property type="entry name" value="Winged helix' DNA-binding domain"/>
    <property type="match status" value="1"/>
</dbReference>
<dbReference type="AlphaFoldDB" id="A0A1C7NT91"/>
<gene>
    <name evidence="6" type="ORF">ADU59_28180</name>
</gene>
<dbReference type="GO" id="GO:0006351">
    <property type="term" value="P:DNA-templated transcription"/>
    <property type="evidence" value="ECO:0007669"/>
    <property type="project" value="TreeGrafter"/>
</dbReference>
<dbReference type="SUPFAM" id="SSF53850">
    <property type="entry name" value="Periplasmic binding protein-like II"/>
    <property type="match status" value="1"/>
</dbReference>
<dbReference type="Gene3D" id="3.40.190.290">
    <property type="match status" value="1"/>
</dbReference>
<accession>A0A1C7NT91</accession>
<protein>
    <submittedName>
        <fullName evidence="6">Transcriptional regulator</fullName>
    </submittedName>
</protein>
<dbReference type="Proteomes" id="UP000093111">
    <property type="component" value="Unassembled WGS sequence"/>
</dbReference>
<evidence type="ECO:0000313" key="7">
    <source>
        <dbReference type="Proteomes" id="UP000093111"/>
    </source>
</evidence>
<dbReference type="Gene3D" id="1.10.10.10">
    <property type="entry name" value="Winged helix-like DNA-binding domain superfamily/Winged helix DNA-binding domain"/>
    <property type="match status" value="1"/>
</dbReference>
<dbReference type="InterPro" id="IPR000847">
    <property type="entry name" value="LysR_HTH_N"/>
</dbReference>
<dbReference type="InterPro" id="IPR036388">
    <property type="entry name" value="WH-like_DNA-bd_sf"/>
</dbReference>
<dbReference type="PROSITE" id="PS50931">
    <property type="entry name" value="HTH_LYSR"/>
    <property type="match status" value="1"/>
</dbReference>
<dbReference type="EMBL" id="LGLV01000022">
    <property type="protein sequence ID" value="OBZ92213.1"/>
    <property type="molecule type" value="Genomic_DNA"/>
</dbReference>
<keyword evidence="7" id="KW-1185">Reference proteome</keyword>